<evidence type="ECO:0000256" key="1">
    <source>
        <dbReference type="SAM" id="Phobius"/>
    </source>
</evidence>
<accession>A0A1H9H2S7</accession>
<gene>
    <name evidence="2" type="ORF">SAMN05216195_102746</name>
</gene>
<dbReference type="Proteomes" id="UP000199028">
    <property type="component" value="Unassembled WGS sequence"/>
</dbReference>
<dbReference type="EMBL" id="FOFT01000002">
    <property type="protein sequence ID" value="SEQ56557.1"/>
    <property type="molecule type" value="Genomic_DNA"/>
</dbReference>
<feature type="transmembrane region" description="Helical" evidence="1">
    <location>
        <begin position="99"/>
        <end position="119"/>
    </location>
</feature>
<protein>
    <submittedName>
        <fullName evidence="2">Uncharacterized protein</fullName>
    </submittedName>
</protein>
<name>A0A1H9H2S7_9PSEU</name>
<keyword evidence="1" id="KW-1133">Transmembrane helix</keyword>
<reference evidence="3" key="1">
    <citation type="submission" date="2016-10" db="EMBL/GenBank/DDBJ databases">
        <authorList>
            <person name="Varghese N."/>
            <person name="Submissions S."/>
        </authorList>
    </citation>
    <scope>NUCLEOTIDE SEQUENCE [LARGE SCALE GENOMIC DNA]</scope>
    <source>
        <strain evidence="3">CGMCC 4.578</strain>
    </source>
</reference>
<keyword evidence="3" id="KW-1185">Reference proteome</keyword>
<sequence>MIDVLPTVLTVLALLAAAWSVLLIALDTPLLPLKKLSWTLVGGLAVLELGLLVQAVAGIVSLLGTDRDIERWSFIGYLAGPVVILPVAVLWSAAERTRWSAGVLVVACLSVPVMILRLGQIWAGHA</sequence>
<organism evidence="2 3">
    <name type="scientific">Lentzea flaviverrucosa</name>
    <dbReference type="NCBI Taxonomy" id="200379"/>
    <lineage>
        <taxon>Bacteria</taxon>
        <taxon>Bacillati</taxon>
        <taxon>Actinomycetota</taxon>
        <taxon>Actinomycetes</taxon>
        <taxon>Pseudonocardiales</taxon>
        <taxon>Pseudonocardiaceae</taxon>
        <taxon>Lentzea</taxon>
    </lineage>
</organism>
<feature type="transmembrane region" description="Helical" evidence="1">
    <location>
        <begin position="74"/>
        <end position="93"/>
    </location>
</feature>
<feature type="transmembrane region" description="Helical" evidence="1">
    <location>
        <begin position="36"/>
        <end position="62"/>
    </location>
</feature>
<evidence type="ECO:0000313" key="3">
    <source>
        <dbReference type="Proteomes" id="UP000199028"/>
    </source>
</evidence>
<proteinExistence type="predicted"/>
<evidence type="ECO:0000313" key="2">
    <source>
        <dbReference type="EMBL" id="SEQ56557.1"/>
    </source>
</evidence>
<keyword evidence="1" id="KW-0472">Membrane</keyword>
<dbReference type="AlphaFoldDB" id="A0A1H9H2S7"/>
<dbReference type="OrthoDB" id="3828660at2"/>
<keyword evidence="1" id="KW-0812">Transmembrane</keyword>
<dbReference type="RefSeq" id="WP_090064251.1">
    <property type="nucleotide sequence ID" value="NZ_FOFT01000002.1"/>
</dbReference>